<dbReference type="EMBL" id="QYUQ01000002">
    <property type="protein sequence ID" value="RJG00587.1"/>
    <property type="molecule type" value="Genomic_DNA"/>
</dbReference>
<reference evidence="4" key="1">
    <citation type="submission" date="2018-09" db="EMBL/GenBank/DDBJ databases">
        <authorList>
            <person name="Zhu H."/>
        </authorList>
    </citation>
    <scope>NUCLEOTIDE SEQUENCE [LARGE SCALE GENOMIC DNA]</scope>
    <source>
        <strain evidence="4">K1S02-23</strain>
    </source>
</reference>
<dbReference type="Proteomes" id="UP000266327">
    <property type="component" value="Unassembled WGS sequence"/>
</dbReference>
<dbReference type="GO" id="GO:0003677">
    <property type="term" value="F:DNA binding"/>
    <property type="evidence" value="ECO:0007669"/>
    <property type="project" value="InterPro"/>
</dbReference>
<evidence type="ECO:0000313" key="4">
    <source>
        <dbReference type="Proteomes" id="UP000266327"/>
    </source>
</evidence>
<evidence type="ECO:0000259" key="2">
    <source>
        <dbReference type="PROSITE" id="PS51898"/>
    </source>
</evidence>
<dbReference type="GO" id="GO:0015074">
    <property type="term" value="P:DNA integration"/>
    <property type="evidence" value="ECO:0007669"/>
    <property type="project" value="InterPro"/>
</dbReference>
<protein>
    <submittedName>
        <fullName evidence="3">Site-specific integrase</fullName>
    </submittedName>
</protein>
<organism evidence="3 4">
    <name type="scientific">Noviherbaspirillum sedimenti</name>
    <dbReference type="NCBI Taxonomy" id="2320865"/>
    <lineage>
        <taxon>Bacteria</taxon>
        <taxon>Pseudomonadati</taxon>
        <taxon>Pseudomonadota</taxon>
        <taxon>Betaproteobacteria</taxon>
        <taxon>Burkholderiales</taxon>
        <taxon>Oxalobacteraceae</taxon>
        <taxon>Noviherbaspirillum</taxon>
    </lineage>
</organism>
<proteinExistence type="predicted"/>
<keyword evidence="1" id="KW-0233">DNA recombination</keyword>
<dbReference type="AlphaFoldDB" id="A0A3A3FWR2"/>
<dbReference type="InterPro" id="IPR013762">
    <property type="entry name" value="Integrase-like_cat_sf"/>
</dbReference>
<dbReference type="CDD" id="cd00397">
    <property type="entry name" value="DNA_BRE_C"/>
    <property type="match status" value="1"/>
</dbReference>
<name>A0A3A3FWR2_9BURK</name>
<dbReference type="OrthoDB" id="305957at2"/>
<sequence length="305" mass="34248">MDTDSLLLSIAMLQDVVNGKTYEAVAAAYGLTRTAIERRVKTAALRLFREAGIDGINEDGLAFVQRLRACRTAITAAIQRYEPRRADRKRVGRILSDQDIEMAIQRTRQRSPCAQRDVALLCVLLTTGARPLEIARLEVRDYLEADGSVREESVMRSEVAVNRRSRPLFFASDKVREAMDRYLTDRTGGHPGVAGTLPYRGLAPDSRLFLTEKGMPFEIHCHGAQGQRRFLCRGILDTYRKIFRRIGLPGASALSVRRTVANRLYERGAAEDQIGEILGISEKKSVRELLPRQRQPLQSVVRGLV</sequence>
<dbReference type="InterPro" id="IPR002104">
    <property type="entry name" value="Integrase_catalytic"/>
</dbReference>
<feature type="domain" description="Tyr recombinase" evidence="2">
    <location>
        <begin position="90"/>
        <end position="305"/>
    </location>
</feature>
<dbReference type="SUPFAM" id="SSF56349">
    <property type="entry name" value="DNA breaking-rejoining enzymes"/>
    <property type="match status" value="1"/>
</dbReference>
<keyword evidence="4" id="KW-1185">Reference proteome</keyword>
<evidence type="ECO:0000313" key="3">
    <source>
        <dbReference type="EMBL" id="RJG00587.1"/>
    </source>
</evidence>
<dbReference type="InterPro" id="IPR011010">
    <property type="entry name" value="DNA_brk_join_enz"/>
</dbReference>
<gene>
    <name evidence="3" type="ORF">D3878_02515</name>
</gene>
<dbReference type="GO" id="GO:0006310">
    <property type="term" value="P:DNA recombination"/>
    <property type="evidence" value="ECO:0007669"/>
    <property type="project" value="UniProtKB-KW"/>
</dbReference>
<evidence type="ECO:0000256" key="1">
    <source>
        <dbReference type="ARBA" id="ARBA00023172"/>
    </source>
</evidence>
<dbReference type="Gene3D" id="1.10.443.10">
    <property type="entry name" value="Intergrase catalytic core"/>
    <property type="match status" value="1"/>
</dbReference>
<dbReference type="PROSITE" id="PS51898">
    <property type="entry name" value="TYR_RECOMBINASE"/>
    <property type="match status" value="1"/>
</dbReference>
<accession>A0A3A3FWR2</accession>
<dbReference type="RefSeq" id="WP_119784042.1">
    <property type="nucleotide sequence ID" value="NZ_QYUQ01000002.1"/>
</dbReference>
<comment type="caution">
    <text evidence="3">The sequence shown here is derived from an EMBL/GenBank/DDBJ whole genome shotgun (WGS) entry which is preliminary data.</text>
</comment>